<evidence type="ECO:0000313" key="5">
    <source>
        <dbReference type="EMBL" id="TKK71542.1"/>
    </source>
</evidence>
<keyword evidence="3" id="KW-0804">Transcription</keyword>
<name>A0A4U3L8Z6_9BACT</name>
<evidence type="ECO:0000256" key="1">
    <source>
        <dbReference type="ARBA" id="ARBA00023015"/>
    </source>
</evidence>
<dbReference type="PANTHER" id="PTHR44688:SF16">
    <property type="entry name" value="DNA-BINDING TRANSCRIPTIONAL ACTIVATOR DEVR_DOSR"/>
    <property type="match status" value="1"/>
</dbReference>
<dbReference type="PANTHER" id="PTHR44688">
    <property type="entry name" value="DNA-BINDING TRANSCRIPTIONAL ACTIVATOR DEVR_DOSR"/>
    <property type="match status" value="1"/>
</dbReference>
<dbReference type="InterPro" id="IPR016032">
    <property type="entry name" value="Sig_transdc_resp-reg_C-effctor"/>
</dbReference>
<keyword evidence="1" id="KW-0805">Transcription regulation</keyword>
<evidence type="ECO:0000256" key="2">
    <source>
        <dbReference type="ARBA" id="ARBA00023125"/>
    </source>
</evidence>
<dbReference type="CDD" id="cd06170">
    <property type="entry name" value="LuxR_C_like"/>
    <property type="match status" value="1"/>
</dbReference>
<dbReference type="SUPFAM" id="SSF46894">
    <property type="entry name" value="C-terminal effector domain of the bipartite response regulators"/>
    <property type="match status" value="1"/>
</dbReference>
<dbReference type="PRINTS" id="PR00038">
    <property type="entry name" value="HTHLUXR"/>
</dbReference>
<dbReference type="InterPro" id="IPR000792">
    <property type="entry name" value="Tscrpt_reg_LuxR_C"/>
</dbReference>
<organism evidence="5 6">
    <name type="scientific">Ilyomonas limi</name>
    <dbReference type="NCBI Taxonomy" id="2575867"/>
    <lineage>
        <taxon>Bacteria</taxon>
        <taxon>Pseudomonadati</taxon>
        <taxon>Bacteroidota</taxon>
        <taxon>Chitinophagia</taxon>
        <taxon>Chitinophagales</taxon>
        <taxon>Chitinophagaceae</taxon>
        <taxon>Ilyomonas</taxon>
    </lineage>
</organism>
<evidence type="ECO:0000313" key="6">
    <source>
        <dbReference type="Proteomes" id="UP000305848"/>
    </source>
</evidence>
<protein>
    <submittedName>
        <fullName evidence="5">Helix-turn-helix transcriptional regulator</fullName>
    </submittedName>
</protein>
<proteinExistence type="predicted"/>
<dbReference type="PROSITE" id="PS00622">
    <property type="entry name" value="HTH_LUXR_1"/>
    <property type="match status" value="1"/>
</dbReference>
<comment type="caution">
    <text evidence="5">The sequence shown here is derived from an EMBL/GenBank/DDBJ whole genome shotgun (WGS) entry which is preliminary data.</text>
</comment>
<dbReference type="InterPro" id="IPR036388">
    <property type="entry name" value="WH-like_DNA-bd_sf"/>
</dbReference>
<accession>A0A4U3L8Z6</accession>
<keyword evidence="6" id="KW-1185">Reference proteome</keyword>
<dbReference type="Proteomes" id="UP000305848">
    <property type="component" value="Unassembled WGS sequence"/>
</dbReference>
<keyword evidence="2" id="KW-0238">DNA-binding</keyword>
<dbReference type="GO" id="GO:0006355">
    <property type="term" value="P:regulation of DNA-templated transcription"/>
    <property type="evidence" value="ECO:0007669"/>
    <property type="project" value="InterPro"/>
</dbReference>
<gene>
    <name evidence="5" type="ORF">FC093_00510</name>
</gene>
<reference evidence="5 6" key="1">
    <citation type="submission" date="2019-05" db="EMBL/GenBank/DDBJ databases">
        <title>Panacibacter sp. strain 17mud1-8 Genome sequencing and assembly.</title>
        <authorList>
            <person name="Chhetri G."/>
        </authorList>
    </citation>
    <scope>NUCLEOTIDE SEQUENCE [LARGE SCALE GENOMIC DNA]</scope>
    <source>
        <strain evidence="5 6">17mud1-8</strain>
    </source>
</reference>
<dbReference type="SMART" id="SM00421">
    <property type="entry name" value="HTH_LUXR"/>
    <property type="match status" value="1"/>
</dbReference>
<dbReference type="PROSITE" id="PS50043">
    <property type="entry name" value="HTH_LUXR_2"/>
    <property type="match status" value="1"/>
</dbReference>
<sequence>MPIQSFPYSSIYNDIEKVQHYWNQFKPEERDALLYQEKWKVLIPFLEQVSAQSCVQVLILNVPGNRFVYAVDKRNVSGHDSSLLLAENGADFYMSNIHPHYLTAGLIIQQKAFEYLLANKPDLNKMVSNLDSLYKNGNGEYMHFLQQTVCIEADSNGYPILMLSYIHDITYLKKEKTANLIITAPNDVQWWNFDFDKNTLDPVPPLSKQEKVILNYLAAGKSSKEIAKQLFISSNTIDTHRRHLLQKTNCTDTTGMITYARLVGLL</sequence>
<dbReference type="GO" id="GO:0003677">
    <property type="term" value="F:DNA binding"/>
    <property type="evidence" value="ECO:0007669"/>
    <property type="project" value="UniProtKB-KW"/>
</dbReference>
<feature type="domain" description="HTH luxR-type" evidence="4">
    <location>
        <begin position="199"/>
        <end position="264"/>
    </location>
</feature>
<dbReference type="Gene3D" id="3.30.450.20">
    <property type="entry name" value="PAS domain"/>
    <property type="match status" value="1"/>
</dbReference>
<evidence type="ECO:0000259" key="4">
    <source>
        <dbReference type="PROSITE" id="PS50043"/>
    </source>
</evidence>
<dbReference type="EMBL" id="SZQL01000001">
    <property type="protein sequence ID" value="TKK71542.1"/>
    <property type="molecule type" value="Genomic_DNA"/>
</dbReference>
<dbReference type="Pfam" id="PF00196">
    <property type="entry name" value="GerE"/>
    <property type="match status" value="1"/>
</dbReference>
<dbReference type="Gene3D" id="1.10.10.10">
    <property type="entry name" value="Winged helix-like DNA-binding domain superfamily/Winged helix DNA-binding domain"/>
    <property type="match status" value="1"/>
</dbReference>
<dbReference type="RefSeq" id="WP_137259782.1">
    <property type="nucleotide sequence ID" value="NZ_SZQL01000001.1"/>
</dbReference>
<dbReference type="OrthoDB" id="965844at2"/>
<dbReference type="AlphaFoldDB" id="A0A4U3L8Z6"/>
<evidence type="ECO:0000256" key="3">
    <source>
        <dbReference type="ARBA" id="ARBA00023163"/>
    </source>
</evidence>